<dbReference type="PANTHER" id="PTHR33284:SF1">
    <property type="entry name" value="RIBOSOMAL PROTEIN L25_GLN-TRNA SYNTHETASE, ANTI-CODON-BINDING DOMAIN-CONTAINING PROTEIN"/>
    <property type="match status" value="1"/>
</dbReference>
<feature type="domain" description="Large ribosomal subunit protein bL25 beta" evidence="7">
    <location>
        <begin position="107"/>
        <end position="189"/>
    </location>
</feature>
<protein>
    <recommendedName>
        <fullName evidence="5">Large ribosomal subunit protein bL25</fullName>
    </recommendedName>
    <alternativeName>
        <fullName evidence="5">General stress protein CTC</fullName>
    </alternativeName>
</protein>
<dbReference type="Gene3D" id="2.170.120.20">
    <property type="entry name" value="Ribosomal protein L25, beta domain"/>
    <property type="match status" value="1"/>
</dbReference>
<comment type="similarity">
    <text evidence="5">Belongs to the bacterial ribosomal protein bL25 family. CTC subfamily.</text>
</comment>
<dbReference type="PANTHER" id="PTHR33284">
    <property type="entry name" value="RIBOSOMAL PROTEIN L25/GLN-TRNA SYNTHETASE, ANTI-CODON-BINDING DOMAIN-CONTAINING PROTEIN"/>
    <property type="match status" value="1"/>
</dbReference>
<dbReference type="EMBL" id="CP002961">
    <property type="protein sequence ID" value="AFK05125.1"/>
    <property type="molecule type" value="Genomic_DNA"/>
</dbReference>
<comment type="function">
    <text evidence="5">This is one of the proteins that binds to the 5S RNA in the ribosome where it forms part of the central protuberance.</text>
</comment>
<dbReference type="GO" id="GO:0005840">
    <property type="term" value="C:ribosome"/>
    <property type="evidence" value="ECO:0007669"/>
    <property type="project" value="UniProtKB-KW"/>
</dbReference>
<dbReference type="NCBIfam" id="NF004132">
    <property type="entry name" value="PRK05618.2-2"/>
    <property type="match status" value="1"/>
</dbReference>
<keyword evidence="3 5" id="KW-0689">Ribosomal protein</keyword>
<evidence type="ECO:0000259" key="6">
    <source>
        <dbReference type="Pfam" id="PF01386"/>
    </source>
</evidence>
<dbReference type="Pfam" id="PF14693">
    <property type="entry name" value="Ribosomal_TL5_C"/>
    <property type="match status" value="1"/>
</dbReference>
<dbReference type="InterPro" id="IPR020056">
    <property type="entry name" value="Rbsml_bL25/Gln-tRNA_synth_N"/>
</dbReference>
<dbReference type="Pfam" id="PF01386">
    <property type="entry name" value="Ribosomal_L25p"/>
    <property type="match status" value="1"/>
</dbReference>
<name>A0ABM5N6F7_EMTOG</name>
<evidence type="ECO:0000256" key="1">
    <source>
        <dbReference type="ARBA" id="ARBA00022730"/>
    </source>
</evidence>
<evidence type="ECO:0000313" key="8">
    <source>
        <dbReference type="EMBL" id="AFK05125.1"/>
    </source>
</evidence>
<organism evidence="8 9">
    <name type="scientific">Emticicia oligotrophica (strain DSM 17448 / CIP 109782 / MTCC 6937 / GPTSA100-15)</name>
    <dbReference type="NCBI Taxonomy" id="929562"/>
    <lineage>
        <taxon>Bacteria</taxon>
        <taxon>Pseudomonadati</taxon>
        <taxon>Bacteroidota</taxon>
        <taxon>Cytophagia</taxon>
        <taxon>Cytophagales</taxon>
        <taxon>Leadbetterellaceae</taxon>
        <taxon>Emticicia</taxon>
    </lineage>
</organism>
<dbReference type="InterPro" id="IPR011035">
    <property type="entry name" value="Ribosomal_bL25/Gln-tRNA_synth"/>
</dbReference>
<proteinExistence type="inferred from homology"/>
<reference evidence="8 9" key="1">
    <citation type="submission" date="2011-07" db="EMBL/GenBank/DDBJ databases">
        <title>The complete genome of chromosome of Emticicia oligotrophica DSM 17448.</title>
        <authorList>
            <consortium name="US DOE Joint Genome Institute (JGI-PGF)"/>
            <person name="Lucas S."/>
            <person name="Han J."/>
            <person name="Lapidus A."/>
            <person name="Bruce D."/>
            <person name="Goodwin L."/>
            <person name="Pitluck S."/>
            <person name="Peters L."/>
            <person name="Kyrpides N."/>
            <person name="Mavromatis K."/>
            <person name="Ivanova N."/>
            <person name="Ovchinnikova G."/>
            <person name="Teshima H."/>
            <person name="Detter J.C."/>
            <person name="Tapia R."/>
            <person name="Han C."/>
            <person name="Land M."/>
            <person name="Hauser L."/>
            <person name="Markowitz V."/>
            <person name="Cheng J.-F."/>
            <person name="Hugenholtz P."/>
            <person name="Woyke T."/>
            <person name="Wu D."/>
            <person name="Tindall B."/>
            <person name="Pomrenke H."/>
            <person name="Brambilla E."/>
            <person name="Klenk H.-P."/>
            <person name="Eisen J.A."/>
        </authorList>
    </citation>
    <scope>NUCLEOTIDE SEQUENCE [LARGE SCALE GENOMIC DNA]</scope>
    <source>
        <strain evidence="8 9">DSM 17448</strain>
    </source>
</reference>
<evidence type="ECO:0000256" key="3">
    <source>
        <dbReference type="ARBA" id="ARBA00022980"/>
    </source>
</evidence>
<keyword evidence="2 5" id="KW-0694">RNA-binding</keyword>
<dbReference type="SUPFAM" id="SSF50715">
    <property type="entry name" value="Ribosomal protein L25-like"/>
    <property type="match status" value="1"/>
</dbReference>
<dbReference type="InterPro" id="IPR020057">
    <property type="entry name" value="Ribosomal_bL25_b-dom"/>
</dbReference>
<sequence length="194" mass="21435">MEANVKNKMKKAEIVGYNRANLGRSASQELRNEGMVPCVIYGGAEQVSFYAPIYLFRPLLFTPDVYEVTINIEGKVYTAILQDTQFHPTNDQITHADFLEITPDKVIKVAVPIKLHGPSEGQKKGGKLVQKMRKLRVQGPAQHIPDYINIDIKDLDLGKSVKVGAITPIEGVKILEAASNPVAFISIPRALRGQ</sequence>
<keyword evidence="4 5" id="KW-0687">Ribonucleoprotein</keyword>
<dbReference type="InterPro" id="IPR020930">
    <property type="entry name" value="Ribosomal_uL5_bac-type"/>
</dbReference>
<keyword evidence="1 5" id="KW-0699">rRNA-binding</keyword>
<gene>
    <name evidence="5" type="primary">rplY</name>
    <name evidence="5" type="synonym">ctc</name>
    <name evidence="8" type="ordered locus">Emtol_4000</name>
</gene>
<dbReference type="InterPro" id="IPR037121">
    <property type="entry name" value="Ribosomal_bL25_C"/>
</dbReference>
<dbReference type="InterPro" id="IPR001021">
    <property type="entry name" value="Ribosomal_bL25_long"/>
</dbReference>
<evidence type="ECO:0000259" key="7">
    <source>
        <dbReference type="Pfam" id="PF14693"/>
    </source>
</evidence>
<dbReference type="NCBIfam" id="TIGR00731">
    <property type="entry name" value="bL25_bact_ctc"/>
    <property type="match status" value="1"/>
</dbReference>
<dbReference type="InterPro" id="IPR029751">
    <property type="entry name" value="Ribosomal_L25_dom"/>
</dbReference>
<evidence type="ECO:0000313" key="9">
    <source>
        <dbReference type="Proteomes" id="UP000002875"/>
    </source>
</evidence>
<comment type="subunit">
    <text evidence="5">Part of the 50S ribosomal subunit; part of the 5S rRNA/L5/L18/L25 subcomplex. Contacts the 5S rRNA. Binds to the 5S rRNA independently of L5 and L18.</text>
</comment>
<dbReference type="Proteomes" id="UP000002875">
    <property type="component" value="Chromosome"/>
</dbReference>
<keyword evidence="9" id="KW-1185">Reference proteome</keyword>
<dbReference type="Gene3D" id="2.40.240.10">
    <property type="entry name" value="Ribosomal Protein L25, Chain P"/>
    <property type="match status" value="1"/>
</dbReference>
<dbReference type="CDD" id="cd00495">
    <property type="entry name" value="Ribosomal_L25_TL5_CTC"/>
    <property type="match status" value="1"/>
</dbReference>
<evidence type="ECO:0000256" key="4">
    <source>
        <dbReference type="ARBA" id="ARBA00023274"/>
    </source>
</evidence>
<evidence type="ECO:0000256" key="2">
    <source>
        <dbReference type="ARBA" id="ARBA00022884"/>
    </source>
</evidence>
<evidence type="ECO:0000256" key="5">
    <source>
        <dbReference type="HAMAP-Rule" id="MF_01334"/>
    </source>
</evidence>
<dbReference type="HAMAP" id="MF_01334">
    <property type="entry name" value="Ribosomal_bL25_CTC"/>
    <property type="match status" value="1"/>
</dbReference>
<accession>A0ABM5N6F7</accession>
<feature type="domain" description="Large ribosomal subunit protein bL25 L25" evidence="6">
    <location>
        <begin position="17"/>
        <end position="98"/>
    </location>
</feature>